<dbReference type="Gramene" id="Jr07_38080_p1">
    <property type="protein sequence ID" value="cds.Jr07_38080_p1"/>
    <property type="gene ID" value="Jr07_38080"/>
</dbReference>
<dbReference type="PANTHER" id="PTHR36617:SF15">
    <property type="entry name" value="REVERSE TRANSCRIPTASE ZINC-BINDING DOMAIN-CONTAINING PROTEIN"/>
    <property type="match status" value="1"/>
</dbReference>
<evidence type="ECO:0000313" key="2">
    <source>
        <dbReference type="EMBL" id="KAF5467450.1"/>
    </source>
</evidence>
<sequence length="198" mass="23029">MILFWHDLWCGDSSLKLDFPSLFRIARDQNAAVGNSFCCIDNNTQWNVIFIRDVNDWEVDDVKAFLERLYSSKLMLGREDSMLWIPAGNSKFSVSSFYRILTGYRSCEFPSKNTWKVKVHSKVAFFCWVVSLGKVLTTENLRRRVARFLWNEVLNWTGLLWVMPKEVVDLLVGLEGLKGSKNAVLVWKMIPSCLMWCL</sequence>
<evidence type="ECO:0000259" key="1">
    <source>
        <dbReference type="Pfam" id="PF13966"/>
    </source>
</evidence>
<evidence type="ECO:0000313" key="3">
    <source>
        <dbReference type="Proteomes" id="UP000619265"/>
    </source>
</evidence>
<protein>
    <recommendedName>
        <fullName evidence="1">Reverse transcriptase zinc-binding domain-containing protein</fullName>
    </recommendedName>
</protein>
<reference evidence="2" key="2">
    <citation type="submission" date="2020-03" db="EMBL/GenBank/DDBJ databases">
        <title>Walnut 2.0.</title>
        <authorList>
            <person name="Marrano A."/>
            <person name="Britton M."/>
            <person name="Zimin A.V."/>
            <person name="Zaini P.A."/>
            <person name="Workman R."/>
            <person name="Puiu D."/>
            <person name="Bianco L."/>
            <person name="Allen B.J."/>
            <person name="Troggio M."/>
            <person name="Leslie C.A."/>
            <person name="Timp W."/>
            <person name="Dendekar A."/>
            <person name="Salzberg S.L."/>
            <person name="Neale D.B."/>
        </authorList>
    </citation>
    <scope>NUCLEOTIDE SEQUENCE</scope>
    <source>
        <tissue evidence="2">Leaves</tissue>
    </source>
</reference>
<proteinExistence type="predicted"/>
<dbReference type="InterPro" id="IPR026960">
    <property type="entry name" value="RVT-Znf"/>
</dbReference>
<comment type="caution">
    <text evidence="2">The sequence shown here is derived from an EMBL/GenBank/DDBJ whole genome shotgun (WGS) entry which is preliminary data.</text>
</comment>
<dbReference type="Proteomes" id="UP000619265">
    <property type="component" value="Unassembled WGS sequence"/>
</dbReference>
<organism evidence="2 3">
    <name type="scientific">Juglans regia</name>
    <name type="common">English walnut</name>
    <dbReference type="NCBI Taxonomy" id="51240"/>
    <lineage>
        <taxon>Eukaryota</taxon>
        <taxon>Viridiplantae</taxon>
        <taxon>Streptophyta</taxon>
        <taxon>Embryophyta</taxon>
        <taxon>Tracheophyta</taxon>
        <taxon>Spermatophyta</taxon>
        <taxon>Magnoliopsida</taxon>
        <taxon>eudicotyledons</taxon>
        <taxon>Gunneridae</taxon>
        <taxon>Pentapetalae</taxon>
        <taxon>rosids</taxon>
        <taxon>fabids</taxon>
        <taxon>Fagales</taxon>
        <taxon>Juglandaceae</taxon>
        <taxon>Juglans</taxon>
    </lineage>
</organism>
<dbReference type="Pfam" id="PF13966">
    <property type="entry name" value="zf-RVT"/>
    <property type="match status" value="1"/>
</dbReference>
<reference evidence="2" key="1">
    <citation type="submission" date="2015-10" db="EMBL/GenBank/DDBJ databases">
        <authorList>
            <person name="Martinez-Garcia P.J."/>
            <person name="Crepeau M.W."/>
            <person name="Puiu D."/>
            <person name="Gonzalez-Ibeas D."/>
            <person name="Whalen J."/>
            <person name="Stevens K."/>
            <person name="Paul R."/>
            <person name="Butterfield T."/>
            <person name="Britton M."/>
            <person name="Reagan R."/>
            <person name="Chakraborty S."/>
            <person name="Walawage S.L."/>
            <person name="Vasquez-Gross H.A."/>
            <person name="Cardeno C."/>
            <person name="Famula R."/>
            <person name="Pratt K."/>
            <person name="Kuruganti S."/>
            <person name="Aradhya M.K."/>
            <person name="Leslie C.A."/>
            <person name="Dandekar A.M."/>
            <person name="Salzberg S.L."/>
            <person name="Wegrzyn J.L."/>
            <person name="Langley C.H."/>
            <person name="Neale D.B."/>
        </authorList>
    </citation>
    <scope>NUCLEOTIDE SEQUENCE</scope>
    <source>
        <tissue evidence="2">Leaves</tissue>
    </source>
</reference>
<accession>A0A834CW43</accession>
<dbReference type="PANTHER" id="PTHR36617">
    <property type="entry name" value="PROTEIN, PUTATIVE-RELATED"/>
    <property type="match status" value="1"/>
</dbReference>
<gene>
    <name evidence="2" type="ORF">F2P56_017275</name>
</gene>
<feature type="domain" description="Reverse transcriptase zinc-binding" evidence="1">
    <location>
        <begin position="92"/>
        <end position="146"/>
    </location>
</feature>
<dbReference type="AlphaFoldDB" id="A0A834CW43"/>
<name>A0A834CW43_JUGRE</name>
<dbReference type="EMBL" id="LIHL02000007">
    <property type="protein sequence ID" value="KAF5467450.1"/>
    <property type="molecule type" value="Genomic_DNA"/>
</dbReference>